<dbReference type="InterPro" id="IPR050220">
    <property type="entry name" value="Type_II_DNA_Topoisomerases"/>
</dbReference>
<dbReference type="Pfam" id="PF03989">
    <property type="entry name" value="DNA_gyraseA_C"/>
    <property type="match status" value="4"/>
</dbReference>
<dbReference type="Gene3D" id="2.120.10.90">
    <property type="entry name" value="DNA gyrase/topoisomerase IV, subunit A, C-terminal"/>
    <property type="match status" value="1"/>
</dbReference>
<evidence type="ECO:0000313" key="1">
    <source>
        <dbReference type="EMBL" id="GAG31570.1"/>
    </source>
</evidence>
<proteinExistence type="predicted"/>
<dbReference type="AlphaFoldDB" id="X0WLP9"/>
<protein>
    <recommendedName>
        <fullName evidence="2">DNA gyrase subunit A</fullName>
    </recommendedName>
</protein>
<gene>
    <name evidence="1" type="ORF">S01H1_70194</name>
</gene>
<dbReference type="GO" id="GO:0005737">
    <property type="term" value="C:cytoplasm"/>
    <property type="evidence" value="ECO:0007669"/>
    <property type="project" value="TreeGrafter"/>
</dbReference>
<dbReference type="PANTHER" id="PTHR43493">
    <property type="entry name" value="DNA GYRASE/TOPOISOMERASE SUBUNIT A"/>
    <property type="match status" value="1"/>
</dbReference>
<dbReference type="PANTHER" id="PTHR43493:SF5">
    <property type="entry name" value="DNA GYRASE SUBUNIT A, CHLOROPLASTIC_MITOCHONDRIAL"/>
    <property type="match status" value="1"/>
</dbReference>
<name>X0WLP9_9ZZZZ</name>
<dbReference type="InterPro" id="IPR006691">
    <property type="entry name" value="GyrA/parC_rep"/>
</dbReference>
<comment type="caution">
    <text evidence="1">The sequence shown here is derived from an EMBL/GenBank/DDBJ whole genome shotgun (WGS) entry which is preliminary data.</text>
</comment>
<evidence type="ECO:0008006" key="2">
    <source>
        <dbReference type="Google" id="ProtNLM"/>
    </source>
</evidence>
<accession>X0WLP9</accession>
<dbReference type="SUPFAM" id="SSF101904">
    <property type="entry name" value="GyrA/ParC C-terminal domain-like"/>
    <property type="match status" value="1"/>
</dbReference>
<dbReference type="GO" id="GO:0003918">
    <property type="term" value="F:DNA topoisomerase type II (double strand cut, ATP-hydrolyzing) activity"/>
    <property type="evidence" value="ECO:0007669"/>
    <property type="project" value="TreeGrafter"/>
</dbReference>
<dbReference type="GO" id="GO:0009330">
    <property type="term" value="C:DNA topoisomerase type II (double strand cut, ATP-hydrolyzing) complex"/>
    <property type="evidence" value="ECO:0007669"/>
    <property type="project" value="TreeGrafter"/>
</dbReference>
<dbReference type="EMBL" id="BARS01046662">
    <property type="protein sequence ID" value="GAG31570.1"/>
    <property type="molecule type" value="Genomic_DNA"/>
</dbReference>
<feature type="non-terminal residue" evidence="1">
    <location>
        <position position="1"/>
    </location>
</feature>
<dbReference type="GO" id="GO:0005524">
    <property type="term" value="F:ATP binding"/>
    <property type="evidence" value="ECO:0007669"/>
    <property type="project" value="InterPro"/>
</dbReference>
<sequence>DVSRATKGTALANLLPIDPKEQITALVVVKDFVPGVFMVMATSRGIVKKTSFDNFASVRSSGLIAMKLRGDEELVAAEVVTQKDEVVLVTQKGQGVRFAVKGLRPASRASGGVRGIRLSPGDRLVAMDAIFPEAHLLTVTEKGFGKRSRARNFPLQARGGKGVIAHRVNEKTGDVISAKLVPPNQHVIIISSKGIIIRVPVDEEISLLGRDTQGVRVNRIDQDDSVASMAFVHQGDNKVGDKAKA</sequence>
<dbReference type="InterPro" id="IPR035516">
    <property type="entry name" value="Gyrase/topoIV_suA_C"/>
</dbReference>
<reference evidence="1" key="1">
    <citation type="journal article" date="2014" name="Front. Microbiol.">
        <title>High frequency of phylogenetically diverse reductive dehalogenase-homologous genes in deep subseafloor sedimentary metagenomes.</title>
        <authorList>
            <person name="Kawai M."/>
            <person name="Futagami T."/>
            <person name="Toyoda A."/>
            <person name="Takaki Y."/>
            <person name="Nishi S."/>
            <person name="Hori S."/>
            <person name="Arai W."/>
            <person name="Tsubouchi T."/>
            <person name="Morono Y."/>
            <person name="Uchiyama I."/>
            <person name="Ito T."/>
            <person name="Fujiyama A."/>
            <person name="Inagaki F."/>
            <person name="Takami H."/>
        </authorList>
    </citation>
    <scope>NUCLEOTIDE SEQUENCE</scope>
    <source>
        <strain evidence="1">Expedition CK06-06</strain>
    </source>
</reference>
<organism evidence="1">
    <name type="scientific">marine sediment metagenome</name>
    <dbReference type="NCBI Taxonomy" id="412755"/>
    <lineage>
        <taxon>unclassified sequences</taxon>
        <taxon>metagenomes</taxon>
        <taxon>ecological metagenomes</taxon>
    </lineage>
</organism>
<dbReference type="GO" id="GO:0003677">
    <property type="term" value="F:DNA binding"/>
    <property type="evidence" value="ECO:0007669"/>
    <property type="project" value="InterPro"/>
</dbReference>
<feature type="non-terminal residue" evidence="1">
    <location>
        <position position="245"/>
    </location>
</feature>
<dbReference type="GO" id="GO:0006265">
    <property type="term" value="P:DNA topological change"/>
    <property type="evidence" value="ECO:0007669"/>
    <property type="project" value="InterPro"/>
</dbReference>